<feature type="domain" description="Mga helix-turn-helix" evidence="3">
    <location>
        <begin position="72"/>
        <end position="153"/>
    </location>
</feature>
<keyword evidence="2" id="KW-0804">Transcription</keyword>
<dbReference type="Pfam" id="PF05043">
    <property type="entry name" value="Mga"/>
    <property type="match status" value="1"/>
</dbReference>
<evidence type="ECO:0000256" key="1">
    <source>
        <dbReference type="ARBA" id="ARBA00023015"/>
    </source>
</evidence>
<accession>A0A4U2N7G6</accession>
<name>A0A4U2N7G6_9BACI</name>
<organism evidence="5 6">
    <name type="scientific">Bacillus wiedmannii</name>
    <dbReference type="NCBI Taxonomy" id="1890302"/>
    <lineage>
        <taxon>Bacteria</taxon>
        <taxon>Bacillati</taxon>
        <taxon>Bacillota</taxon>
        <taxon>Bacilli</taxon>
        <taxon>Bacillales</taxon>
        <taxon>Bacillaceae</taxon>
        <taxon>Bacillus</taxon>
        <taxon>Bacillus cereus group</taxon>
    </lineage>
</organism>
<keyword evidence="1" id="KW-0805">Transcription regulation</keyword>
<dbReference type="PANTHER" id="PTHR30185">
    <property type="entry name" value="CRYPTIC BETA-GLUCOSIDE BGL OPERON ANTITERMINATOR"/>
    <property type="match status" value="1"/>
</dbReference>
<dbReference type="RefSeq" id="WP_137050899.1">
    <property type="nucleotide sequence ID" value="NZ_SZOM01000026.1"/>
</dbReference>
<dbReference type="AlphaFoldDB" id="A0A4U2N7G6"/>
<evidence type="ECO:0000256" key="2">
    <source>
        <dbReference type="ARBA" id="ARBA00023163"/>
    </source>
</evidence>
<dbReference type="InterPro" id="IPR036390">
    <property type="entry name" value="WH_DNA-bd_sf"/>
</dbReference>
<dbReference type="Proteomes" id="UP000306037">
    <property type="component" value="Unassembled WGS sequence"/>
</dbReference>
<evidence type="ECO:0000313" key="6">
    <source>
        <dbReference type="Proteomes" id="UP000306037"/>
    </source>
</evidence>
<dbReference type="InterPro" id="IPR007737">
    <property type="entry name" value="Mga_HTH"/>
</dbReference>
<dbReference type="Gene3D" id="3.40.50.2300">
    <property type="match status" value="1"/>
</dbReference>
<gene>
    <name evidence="5" type="ORF">FC694_03150</name>
</gene>
<sequence>MLISRQKKLIHILIQDNRWYTLSELAYTLECVNTTIRRDLDYLKEFLPLNWDIESAKGKGIRLLKPIEDGIDEFEAMFEQHNMVFQILDQIFHQSVSTIKDLTNNLFIPSSSLYKYLEEVQNYLSYFDLKLDKNPLRIQGTESHIIFMFTELYLKTYPSRIWPFLNFSQEEILNYIKEIENELQITFYPIDTRKISYFLVVLLYRKQQGHQIFIHPTHAAVVPETDFYQKISSLSVSFQGEKLKKIDKIIITIIINCSKYLYKDMKQYRENIILNFQKGEQVVFKYAKAFIYMLEESCKLNLLQNEEFIFQIIQHLKRTIYKYDLIPNIEPPLENEMATVKQKHFQTFQQVKHVYWNWVKKYHIASFVWERDIIIITLQIEALRLKDQSPSKTVLLYTEDDFTWRHYIQAILYHRFGTNLQVKSIPMFCIKTFDFTQTHADMIITTTALPKLHIPTIRISKVPTQRELEDIEMLLYEKQKKKY</sequence>
<dbReference type="InterPro" id="IPR036388">
    <property type="entry name" value="WH-like_DNA-bd_sf"/>
</dbReference>
<evidence type="ECO:0000313" key="5">
    <source>
        <dbReference type="EMBL" id="TKH18978.1"/>
    </source>
</evidence>
<dbReference type="Pfam" id="PF08280">
    <property type="entry name" value="HTH_Mga"/>
    <property type="match status" value="1"/>
</dbReference>
<reference evidence="5 6" key="1">
    <citation type="journal article" date="2019" name="Environ. Microbiol.">
        <title>An active ?-lactamase is a part of an orchestrated cell wall stress resistance network of Bacillus subtilis and related rhizosphere species.</title>
        <authorList>
            <person name="Bucher T."/>
            <person name="Keren-Paz A."/>
            <person name="Hausser J."/>
            <person name="Olender T."/>
            <person name="Cytryn E."/>
            <person name="Kolodkin-Gal I."/>
        </authorList>
    </citation>
    <scope>NUCLEOTIDE SEQUENCE [LARGE SCALE GENOMIC DNA]</scope>
    <source>
        <strain evidence="5 6">I71</strain>
    </source>
</reference>
<proteinExistence type="predicted"/>
<dbReference type="PANTHER" id="PTHR30185:SF18">
    <property type="entry name" value="TRANSCRIPTIONAL REGULATOR MTLR"/>
    <property type="match status" value="1"/>
</dbReference>
<evidence type="ECO:0000259" key="3">
    <source>
        <dbReference type="Pfam" id="PF05043"/>
    </source>
</evidence>
<dbReference type="SUPFAM" id="SSF46785">
    <property type="entry name" value="Winged helix' DNA-binding domain"/>
    <property type="match status" value="1"/>
</dbReference>
<evidence type="ECO:0000259" key="4">
    <source>
        <dbReference type="Pfam" id="PF08280"/>
    </source>
</evidence>
<feature type="domain" description="M protein trans-acting positive regulator (MGA) HTH" evidence="4">
    <location>
        <begin position="3"/>
        <end position="59"/>
    </location>
</feature>
<comment type="caution">
    <text evidence="5">The sequence shown here is derived from an EMBL/GenBank/DDBJ whole genome shotgun (WGS) entry which is preliminary data.</text>
</comment>
<dbReference type="InterPro" id="IPR050661">
    <property type="entry name" value="BglG_antiterminators"/>
</dbReference>
<dbReference type="InterPro" id="IPR013199">
    <property type="entry name" value="HTH_Mga_DNA-bd_dom"/>
</dbReference>
<dbReference type="EMBL" id="SZOM01000026">
    <property type="protein sequence ID" value="TKH18978.1"/>
    <property type="molecule type" value="Genomic_DNA"/>
</dbReference>
<protein>
    <submittedName>
        <fullName evidence="5">HTH domain-containing protein</fullName>
    </submittedName>
</protein>
<dbReference type="Gene3D" id="1.10.10.10">
    <property type="entry name" value="Winged helix-like DNA-binding domain superfamily/Winged helix DNA-binding domain"/>
    <property type="match status" value="1"/>
</dbReference>